<dbReference type="RefSeq" id="WP_353062468.1">
    <property type="nucleotide sequence ID" value="NZ_CP132942.1"/>
</dbReference>
<dbReference type="AlphaFoldDB" id="A0AAU7ZKP6"/>
<dbReference type="InterPro" id="IPR015914">
    <property type="entry name" value="PAPs_N"/>
</dbReference>
<evidence type="ECO:0000259" key="2">
    <source>
        <dbReference type="PROSITE" id="PS50853"/>
    </source>
</evidence>
<dbReference type="KEGG" id="tpsc:RBB77_14310"/>
<dbReference type="PROSITE" id="PS50853">
    <property type="entry name" value="FN3"/>
    <property type="match status" value="1"/>
</dbReference>
<dbReference type="Gene3D" id="2.60.40.380">
    <property type="entry name" value="Purple acid phosphatase-like, N-terminal"/>
    <property type="match status" value="1"/>
</dbReference>
<organism evidence="3">
    <name type="scientific">Tunturiibacter psychrotolerans</name>
    <dbReference type="NCBI Taxonomy" id="3069686"/>
    <lineage>
        <taxon>Bacteria</taxon>
        <taxon>Pseudomonadati</taxon>
        <taxon>Acidobacteriota</taxon>
        <taxon>Terriglobia</taxon>
        <taxon>Terriglobales</taxon>
        <taxon>Acidobacteriaceae</taxon>
        <taxon>Tunturiibacter</taxon>
    </lineage>
</organism>
<gene>
    <name evidence="3" type="ORF">RBB77_14310</name>
</gene>
<feature type="domain" description="Fibronectin type-III" evidence="2">
    <location>
        <begin position="33"/>
        <end position="133"/>
    </location>
</feature>
<dbReference type="GO" id="GO:0046872">
    <property type="term" value="F:metal ion binding"/>
    <property type="evidence" value="ECO:0007669"/>
    <property type="project" value="InterPro"/>
</dbReference>
<feature type="signal peptide" evidence="1">
    <location>
        <begin position="1"/>
        <end position="19"/>
    </location>
</feature>
<dbReference type="EMBL" id="CP132942">
    <property type="protein sequence ID" value="XCB31622.1"/>
    <property type="molecule type" value="Genomic_DNA"/>
</dbReference>
<sequence>MSRAFAILAISILSGNLFAQVSPTTPEASQVRIIEGPRIELVKEYLTIISWTTNNPGGSPVHFGVVHYGADPNRLIETAKSPIRLNPDHPSTIFRVRLDNLKPQTTYYYTVDSIQASGKSDGVKSSVNHFTTP</sequence>
<dbReference type="InterPro" id="IPR003961">
    <property type="entry name" value="FN3_dom"/>
</dbReference>
<protein>
    <submittedName>
        <fullName evidence="3">Fibronectin type III domain-containing protein</fullName>
    </submittedName>
</protein>
<feature type="chain" id="PRO_5043896741" evidence="1">
    <location>
        <begin position="20"/>
        <end position="133"/>
    </location>
</feature>
<accession>A0AAU7ZKP6</accession>
<name>A0AAU7ZKP6_9BACT</name>
<keyword evidence="1" id="KW-0732">Signal</keyword>
<dbReference type="SUPFAM" id="SSF49363">
    <property type="entry name" value="Purple acid phosphatase, N-terminal domain"/>
    <property type="match status" value="1"/>
</dbReference>
<evidence type="ECO:0000313" key="3">
    <source>
        <dbReference type="EMBL" id="XCB31622.1"/>
    </source>
</evidence>
<reference evidence="3" key="2">
    <citation type="journal article" date="2024" name="Environ. Microbiol.">
        <title>Genome analysis and description of Tunturibacter gen. nov. expands the diversity of Terriglobia in tundra soils.</title>
        <authorList>
            <person name="Messyasz A."/>
            <person name="Mannisto M.K."/>
            <person name="Kerkhof L.J."/>
            <person name="Haggblom M.M."/>
        </authorList>
    </citation>
    <scope>NUCLEOTIDE SEQUENCE</scope>
    <source>
        <strain evidence="3">X5P6</strain>
    </source>
</reference>
<reference evidence="3" key="1">
    <citation type="submission" date="2023-08" db="EMBL/GenBank/DDBJ databases">
        <authorList>
            <person name="Messyasz A."/>
            <person name="Mannisto M.K."/>
            <person name="Kerkhof L.J."/>
            <person name="Haggblom M."/>
        </authorList>
    </citation>
    <scope>NUCLEOTIDE SEQUENCE</scope>
    <source>
        <strain evidence="3">X5P6</strain>
    </source>
</reference>
<dbReference type="InterPro" id="IPR008963">
    <property type="entry name" value="Purple_acid_Pase-like_N"/>
</dbReference>
<evidence type="ECO:0000256" key="1">
    <source>
        <dbReference type="SAM" id="SignalP"/>
    </source>
</evidence>
<dbReference type="Pfam" id="PF16656">
    <property type="entry name" value="Pur_ac_phosph_N"/>
    <property type="match status" value="1"/>
</dbReference>
<dbReference type="GO" id="GO:0003993">
    <property type="term" value="F:acid phosphatase activity"/>
    <property type="evidence" value="ECO:0007669"/>
    <property type="project" value="InterPro"/>
</dbReference>
<proteinExistence type="predicted"/>